<dbReference type="PANTHER" id="PTHR34524:SF15">
    <property type="entry name" value="EF-HAND DOMAIN-CONTAINING PROTEIN"/>
    <property type="match status" value="1"/>
</dbReference>
<dbReference type="Gene3D" id="1.10.238.10">
    <property type="entry name" value="EF-hand"/>
    <property type="match status" value="2"/>
</dbReference>
<dbReference type="PANTHER" id="PTHR34524">
    <property type="entry name" value="CALCYPHOSIN"/>
    <property type="match status" value="1"/>
</dbReference>
<dbReference type="InterPro" id="IPR011992">
    <property type="entry name" value="EF-hand-dom_pair"/>
</dbReference>
<evidence type="ECO:0000313" key="6">
    <source>
        <dbReference type="Proteomes" id="UP000037460"/>
    </source>
</evidence>
<evidence type="ECO:0000313" key="5">
    <source>
        <dbReference type="EMBL" id="KOO34580.1"/>
    </source>
</evidence>
<protein>
    <recommendedName>
        <fullName evidence="4">EF-hand domain-containing protein</fullName>
    </recommendedName>
</protein>
<keyword evidence="3" id="KW-0106">Calcium</keyword>
<keyword evidence="6" id="KW-1185">Reference proteome</keyword>
<organism evidence="5 6">
    <name type="scientific">Chrysochromulina tobinii</name>
    <dbReference type="NCBI Taxonomy" id="1460289"/>
    <lineage>
        <taxon>Eukaryota</taxon>
        <taxon>Haptista</taxon>
        <taxon>Haptophyta</taxon>
        <taxon>Prymnesiophyceae</taxon>
        <taxon>Prymnesiales</taxon>
        <taxon>Chrysochromulinaceae</taxon>
        <taxon>Chrysochromulina</taxon>
    </lineage>
</organism>
<dbReference type="InterPro" id="IPR018247">
    <property type="entry name" value="EF_Hand_1_Ca_BS"/>
</dbReference>
<reference evidence="6" key="1">
    <citation type="journal article" date="2015" name="PLoS Genet.">
        <title>Genome Sequence and Transcriptome Analyses of Chrysochromulina tobin: Metabolic Tools for Enhanced Algal Fitness in the Prominent Order Prymnesiales (Haptophyceae).</title>
        <authorList>
            <person name="Hovde B.T."/>
            <person name="Deodato C.R."/>
            <person name="Hunsperger H.M."/>
            <person name="Ryken S.A."/>
            <person name="Yost W."/>
            <person name="Jha R.K."/>
            <person name="Patterson J."/>
            <person name="Monnat R.J. Jr."/>
            <person name="Barlow S.B."/>
            <person name="Starkenburg S.R."/>
            <person name="Cattolico R.A."/>
        </authorList>
    </citation>
    <scope>NUCLEOTIDE SEQUENCE</scope>
    <source>
        <strain evidence="6">CCMP291</strain>
    </source>
</reference>
<dbReference type="EMBL" id="JWZX01001170">
    <property type="protein sequence ID" value="KOO34580.1"/>
    <property type="molecule type" value="Genomic_DNA"/>
</dbReference>
<dbReference type="AlphaFoldDB" id="A0A0M0K6Z9"/>
<feature type="domain" description="EF-hand" evidence="4">
    <location>
        <begin position="190"/>
        <end position="225"/>
    </location>
</feature>
<dbReference type="PROSITE" id="PS00018">
    <property type="entry name" value="EF_HAND_1"/>
    <property type="match status" value="3"/>
</dbReference>
<dbReference type="OrthoDB" id="6223661at2759"/>
<dbReference type="InterPro" id="IPR002048">
    <property type="entry name" value="EF_hand_dom"/>
</dbReference>
<dbReference type="Proteomes" id="UP000037460">
    <property type="component" value="Unassembled WGS sequence"/>
</dbReference>
<dbReference type="SUPFAM" id="SSF47473">
    <property type="entry name" value="EF-hand"/>
    <property type="match status" value="2"/>
</dbReference>
<evidence type="ECO:0000256" key="3">
    <source>
        <dbReference type="ARBA" id="ARBA00022837"/>
    </source>
</evidence>
<comment type="caution">
    <text evidence="5">The sequence shown here is derived from an EMBL/GenBank/DDBJ whole genome shotgun (WGS) entry which is preliminary data.</text>
</comment>
<name>A0A0M0K6Z9_9EUKA</name>
<accession>A0A0M0K6Z9</accession>
<dbReference type="PROSITE" id="PS50222">
    <property type="entry name" value="EF_HAND_2"/>
    <property type="match status" value="4"/>
</dbReference>
<feature type="domain" description="EF-hand" evidence="4">
    <location>
        <begin position="287"/>
        <end position="322"/>
    </location>
</feature>
<dbReference type="CDD" id="cd00051">
    <property type="entry name" value="EFh"/>
    <property type="match status" value="2"/>
</dbReference>
<dbReference type="GO" id="GO:0005509">
    <property type="term" value="F:calcium ion binding"/>
    <property type="evidence" value="ECO:0007669"/>
    <property type="project" value="InterPro"/>
</dbReference>
<evidence type="ECO:0000256" key="1">
    <source>
        <dbReference type="ARBA" id="ARBA00022723"/>
    </source>
</evidence>
<keyword evidence="2" id="KW-0677">Repeat</keyword>
<proteinExistence type="predicted"/>
<feature type="domain" description="EF-hand" evidence="4">
    <location>
        <begin position="1"/>
        <end position="24"/>
    </location>
</feature>
<dbReference type="InterPro" id="IPR051581">
    <property type="entry name" value="Ca-bind"/>
</dbReference>
<gene>
    <name evidence="5" type="ORF">Ctob_007872</name>
</gene>
<dbReference type="SMART" id="SM00054">
    <property type="entry name" value="EFh"/>
    <property type="match status" value="4"/>
</dbReference>
<dbReference type="Pfam" id="PF13499">
    <property type="entry name" value="EF-hand_7"/>
    <property type="match status" value="2"/>
</dbReference>
<evidence type="ECO:0000259" key="4">
    <source>
        <dbReference type="PROSITE" id="PS50222"/>
    </source>
</evidence>
<keyword evidence="1" id="KW-0479">Metal-binding</keyword>
<feature type="domain" description="EF-hand" evidence="4">
    <location>
        <begin position="323"/>
        <end position="358"/>
    </location>
</feature>
<sequence length="523" mass="57875">MDEDHRGGVTHEEFIDHMRRLGLEEPDHVLKWVAEAIDQAGEDMVTYAAFGKALSPGEMEDGLLKPELKVALEVAQGRRPQPSRAALDYPPRPPPAFPIAPQSLKGGAALLSSKYAWTGALRPGGPLRVQERAEARARHKVQSVLDALRQQIEIHGSIAKAFRRLETTKDSKIDPAELQGYLRKQLHIDMSDETSRDVIREFDANGDGEIEYSEFVRRLLGKFDIDTTGDRNGAHGGGGQHVAMDSQSAGQRAAAAQRARGGVGALNAMQRHDAAIAMETIRQRLLTKHANLRDAFRAIDVDSDNTLSYDEFGQLILQWMPELEPGKCDDVCRLLDADGDGMIDFDEFSSVLAASGNNLKHSTGALLREREQKAVSNMMNARKGRFGATPASSYGIQIRELIASYPGTTHYMDDAARFGPSVAAQQVPEWQLTDAAKKAQAALVRREQMRYHTQRQEAVAGARQRVFEQRHDSNINSLVAQRARYTQAVAVQNVSYLKNQATFRSAHSRTNQMCEQMNPLSAD</sequence>
<evidence type="ECO:0000256" key="2">
    <source>
        <dbReference type="ARBA" id="ARBA00022737"/>
    </source>
</evidence>